<evidence type="ECO:0000256" key="4">
    <source>
        <dbReference type="ARBA" id="ARBA00023136"/>
    </source>
</evidence>
<dbReference type="STRING" id="519442.Huta_1241"/>
<keyword evidence="2 5" id="KW-0812">Transmembrane</keyword>
<dbReference type="KEGG" id="hut:Huta_1241"/>
<organism evidence="6 7">
    <name type="scientific">Halorhabdus utahensis (strain DSM 12940 / JCM 11049 / AX-2)</name>
    <dbReference type="NCBI Taxonomy" id="519442"/>
    <lineage>
        <taxon>Archaea</taxon>
        <taxon>Methanobacteriati</taxon>
        <taxon>Methanobacteriota</taxon>
        <taxon>Stenosarchaea group</taxon>
        <taxon>Halobacteria</taxon>
        <taxon>Halobacteriales</taxon>
        <taxon>Haloarculaceae</taxon>
        <taxon>Halorhabdus</taxon>
    </lineage>
</organism>
<name>C7NN17_HALUD</name>
<evidence type="ECO:0000313" key="7">
    <source>
        <dbReference type="Proteomes" id="UP000002071"/>
    </source>
</evidence>
<keyword evidence="7" id="KW-1185">Reference proteome</keyword>
<evidence type="ECO:0000256" key="1">
    <source>
        <dbReference type="ARBA" id="ARBA00004141"/>
    </source>
</evidence>
<feature type="transmembrane region" description="Helical" evidence="5">
    <location>
        <begin position="159"/>
        <end position="179"/>
    </location>
</feature>
<reference evidence="6 7" key="1">
    <citation type="journal article" date="2009" name="Stand. Genomic Sci.">
        <title>Complete genome sequence of Halorhabdus utahensis type strain (AX-2).</title>
        <authorList>
            <person name="Anderson I."/>
            <person name="Tindall B.J."/>
            <person name="Pomrenke H."/>
            <person name="Goker M."/>
            <person name="Lapidus A."/>
            <person name="Nolan M."/>
            <person name="Copeland A."/>
            <person name="Glavina Del Rio T."/>
            <person name="Chen F."/>
            <person name="Tice H."/>
            <person name="Cheng J.F."/>
            <person name="Lucas S."/>
            <person name="Chertkov O."/>
            <person name="Bruce D."/>
            <person name="Brettin T."/>
            <person name="Detter J.C."/>
            <person name="Han C."/>
            <person name="Goodwin L."/>
            <person name="Land M."/>
            <person name="Hauser L."/>
            <person name="Chang Y.J."/>
            <person name="Jeffries C.D."/>
            <person name="Pitluck S."/>
            <person name="Pati A."/>
            <person name="Mavromatis K."/>
            <person name="Ivanova N."/>
            <person name="Ovchinnikova G."/>
            <person name="Chen A."/>
            <person name="Palaniappan K."/>
            <person name="Chain P."/>
            <person name="Rohde M."/>
            <person name="Bristow J."/>
            <person name="Eisen J.A."/>
            <person name="Markowitz V."/>
            <person name="Hugenholtz P."/>
            <person name="Kyrpides N.C."/>
            <person name="Klenk H.P."/>
        </authorList>
    </citation>
    <scope>NUCLEOTIDE SEQUENCE [LARGE SCALE GENOMIC DNA]</scope>
    <source>
        <strain evidence="7">DSM 12940 / JCM 11049 / AX-2</strain>
    </source>
</reference>
<sequence length="206" mass="23310">MELAVYVPFEALRMTTRELDAELFGRAVSFRYSETWIGYSLLSLRLIMGWTFFYAGITKVLNPEWSVRGFLTYSIGPENPLSNLAGYNIWDIMATGEILGTGLYWYQLLTPLNQLGLTLVGLALIAGAFVRFSAFWGALMMTFYWLAAFPLEGSVLIDFHFVYVLLLFGIGAFGTGRILGLDAIIEEHPVTKPYLDRYPWLNLFLG</sequence>
<gene>
    <name evidence="6" type="ordered locus">Huta_1241</name>
</gene>
<proteinExistence type="predicted"/>
<dbReference type="Pfam" id="PF07681">
    <property type="entry name" value="DoxX"/>
    <property type="match status" value="1"/>
</dbReference>
<dbReference type="GO" id="GO:0016020">
    <property type="term" value="C:membrane"/>
    <property type="evidence" value="ECO:0007669"/>
    <property type="project" value="UniProtKB-SubCell"/>
</dbReference>
<dbReference type="HOGENOM" id="CLU_124808_0_0_2"/>
<dbReference type="InterPro" id="IPR032808">
    <property type="entry name" value="DoxX"/>
</dbReference>
<keyword evidence="4 5" id="KW-0472">Membrane</keyword>
<dbReference type="eggNOG" id="arCOG02861">
    <property type="taxonomic scope" value="Archaea"/>
</dbReference>
<keyword evidence="3 5" id="KW-1133">Transmembrane helix</keyword>
<protein>
    <submittedName>
        <fullName evidence="6">DoxX family protein</fullName>
    </submittedName>
</protein>
<comment type="subcellular location">
    <subcellularLocation>
        <location evidence="1">Membrane</location>
        <topology evidence="1">Multi-pass membrane protein</topology>
    </subcellularLocation>
</comment>
<feature type="transmembrane region" description="Helical" evidence="5">
    <location>
        <begin position="36"/>
        <end position="57"/>
    </location>
</feature>
<feature type="transmembrane region" description="Helical" evidence="5">
    <location>
        <begin position="118"/>
        <end position="147"/>
    </location>
</feature>
<evidence type="ECO:0000256" key="3">
    <source>
        <dbReference type="ARBA" id="ARBA00022989"/>
    </source>
</evidence>
<dbReference type="EMBL" id="CP001687">
    <property type="protein sequence ID" value="ACV11417.1"/>
    <property type="molecule type" value="Genomic_DNA"/>
</dbReference>
<evidence type="ECO:0000256" key="2">
    <source>
        <dbReference type="ARBA" id="ARBA00022692"/>
    </source>
</evidence>
<evidence type="ECO:0000256" key="5">
    <source>
        <dbReference type="SAM" id="Phobius"/>
    </source>
</evidence>
<accession>C7NN17</accession>
<evidence type="ECO:0000313" key="6">
    <source>
        <dbReference type="EMBL" id="ACV11417.1"/>
    </source>
</evidence>
<dbReference type="AlphaFoldDB" id="C7NN17"/>
<dbReference type="Proteomes" id="UP000002071">
    <property type="component" value="Chromosome"/>
</dbReference>